<feature type="binding site" evidence="6">
    <location>
        <position position="133"/>
    </location>
    <ligand>
        <name>[4Fe-4S] cluster</name>
        <dbReference type="ChEBI" id="CHEBI:49883"/>
        <note>4Fe-4S-S-AdoMet</note>
    </ligand>
</feature>
<keyword evidence="4 6" id="KW-0408">Iron</keyword>
<dbReference type="InterPro" id="IPR013785">
    <property type="entry name" value="Aldolase_TIM"/>
</dbReference>
<feature type="domain" description="Radical SAM core" evidence="7">
    <location>
        <begin position="129"/>
        <end position="289"/>
    </location>
</feature>
<evidence type="ECO:0000256" key="5">
    <source>
        <dbReference type="ARBA" id="ARBA00023014"/>
    </source>
</evidence>
<evidence type="ECO:0000256" key="1">
    <source>
        <dbReference type="ARBA" id="ARBA00022485"/>
    </source>
</evidence>
<gene>
    <name evidence="8" type="ORF">ENV30_09285</name>
</gene>
<dbReference type="InterPro" id="IPR034457">
    <property type="entry name" value="Organic_radical-activating"/>
</dbReference>
<dbReference type="SUPFAM" id="SSF102114">
    <property type="entry name" value="Radical SAM enzymes"/>
    <property type="match status" value="1"/>
</dbReference>
<evidence type="ECO:0000256" key="3">
    <source>
        <dbReference type="ARBA" id="ARBA00022723"/>
    </source>
</evidence>
<dbReference type="EMBL" id="DTFV01000130">
    <property type="protein sequence ID" value="HGI31477.1"/>
    <property type="molecule type" value="Genomic_DNA"/>
</dbReference>
<feature type="binding site" evidence="6">
    <location>
        <position position="137"/>
    </location>
    <ligand>
        <name>[4Fe-4S] cluster</name>
        <dbReference type="ChEBI" id="CHEBI:49883"/>
        <note>4Fe-4S-S-AdoMet</note>
    </ligand>
</feature>
<name>A0A7V3YI06_9BACT</name>
<keyword evidence="2 6" id="KW-0949">S-adenosyl-L-methionine</keyword>
<dbReference type="GO" id="GO:0051539">
    <property type="term" value="F:4 iron, 4 sulfur cluster binding"/>
    <property type="evidence" value="ECO:0007669"/>
    <property type="project" value="UniProtKB-KW"/>
</dbReference>
<feature type="binding site" evidence="6">
    <location>
        <position position="140"/>
    </location>
    <ligand>
        <name>[4Fe-4S] cluster</name>
        <dbReference type="ChEBI" id="CHEBI:49883"/>
        <note>4Fe-4S-S-AdoMet</note>
    </ligand>
</feature>
<evidence type="ECO:0000256" key="4">
    <source>
        <dbReference type="ARBA" id="ARBA00023004"/>
    </source>
</evidence>
<accession>A0A7V3YI06</accession>
<keyword evidence="3 6" id="KW-0479">Metal-binding</keyword>
<proteinExistence type="predicted"/>
<organism evidence="8">
    <name type="scientific">Candidatus Caldatribacterium californiense</name>
    <dbReference type="NCBI Taxonomy" id="1454726"/>
    <lineage>
        <taxon>Bacteria</taxon>
        <taxon>Pseudomonadati</taxon>
        <taxon>Atribacterota</taxon>
        <taxon>Atribacteria</taxon>
        <taxon>Atribacterales</taxon>
        <taxon>Candidatus Caldatribacteriaceae</taxon>
        <taxon>Candidatus Caldatribacterium</taxon>
    </lineage>
</organism>
<dbReference type="GO" id="GO:0003824">
    <property type="term" value="F:catalytic activity"/>
    <property type="evidence" value="ECO:0007669"/>
    <property type="project" value="InterPro"/>
</dbReference>
<evidence type="ECO:0000256" key="2">
    <source>
        <dbReference type="ARBA" id="ARBA00022691"/>
    </source>
</evidence>
<dbReference type="PANTHER" id="PTHR30352:SF22">
    <property type="entry name" value="PYRUVATE FORMATE-LYASE ACTIVATING ENZYME HOMOLOG"/>
    <property type="match status" value="1"/>
</dbReference>
<dbReference type="GO" id="GO:0046872">
    <property type="term" value="F:metal ion binding"/>
    <property type="evidence" value="ECO:0007669"/>
    <property type="project" value="UniProtKB-KW"/>
</dbReference>
<dbReference type="CDD" id="cd01335">
    <property type="entry name" value="Radical_SAM"/>
    <property type="match status" value="1"/>
</dbReference>
<dbReference type="InterPro" id="IPR058240">
    <property type="entry name" value="rSAM_sf"/>
</dbReference>
<dbReference type="AlphaFoldDB" id="A0A7V3YI06"/>
<dbReference type="InterPro" id="IPR016431">
    <property type="entry name" value="Pyrv-formate_lyase-activ_prd"/>
</dbReference>
<dbReference type="PIRSF" id="PIRSF004869">
    <property type="entry name" value="PflX_prd"/>
    <property type="match status" value="1"/>
</dbReference>
<keyword evidence="1" id="KW-0004">4Fe-4S</keyword>
<keyword evidence="5 6" id="KW-0411">Iron-sulfur</keyword>
<dbReference type="InterPro" id="IPR007197">
    <property type="entry name" value="rSAM"/>
</dbReference>
<dbReference type="Pfam" id="PF04055">
    <property type="entry name" value="Radical_SAM"/>
    <property type="match status" value="1"/>
</dbReference>
<comment type="caution">
    <text evidence="8">The sequence shown here is derived from an EMBL/GenBank/DDBJ whole genome shotgun (WGS) entry which is preliminary data.</text>
</comment>
<sequence>MEEPREGCCFFCGERSFLIADFLGLCRRCIIENFSQVRSHIQEVHRRARQSFGLPYPAPSGTSRCRLCVHACAQGEKSFCGLVEEGKRWAGTPKRGLLEWYYDDLPTNCVAASVCPERKHLGYQNLAVFYAGCSLNCLFCQNWHFHHLLAERKPLASVEDLLKALHPRVACVCFFGGDPVPQVVHALAFAQKAKAVVRICWETNGTAHPGILQRMYQLSCESGGILKVDLKAFDERIHFALTGVTNRRTLENFAWLAEESKKYERPTVVASTPLVPGYVPEEEVEQIALFIARLNPDIPYVLLGFAPNFFFDNLPTTSVRHAEEALKKCQAAGLKNVFIGNRFLLSQWY</sequence>
<protein>
    <submittedName>
        <fullName evidence="8">Radical SAM protein</fullName>
    </submittedName>
</protein>
<evidence type="ECO:0000256" key="6">
    <source>
        <dbReference type="PIRSR" id="PIRSR004869-50"/>
    </source>
</evidence>
<dbReference type="SFLD" id="SFLDS00029">
    <property type="entry name" value="Radical_SAM"/>
    <property type="match status" value="1"/>
</dbReference>
<evidence type="ECO:0000313" key="8">
    <source>
        <dbReference type="EMBL" id="HGI31477.1"/>
    </source>
</evidence>
<reference evidence="8" key="1">
    <citation type="journal article" date="2020" name="mSystems">
        <title>Genome- and Community-Level Interaction Insights into Carbon Utilization and Element Cycling Functions of Hydrothermarchaeota in Hydrothermal Sediment.</title>
        <authorList>
            <person name="Zhou Z."/>
            <person name="Liu Y."/>
            <person name="Xu W."/>
            <person name="Pan J."/>
            <person name="Luo Z.H."/>
            <person name="Li M."/>
        </authorList>
    </citation>
    <scope>NUCLEOTIDE SEQUENCE [LARGE SCALE GENOMIC DNA]</scope>
    <source>
        <strain evidence="8">SpSt-747</strain>
    </source>
</reference>
<dbReference type="Gene3D" id="3.20.20.70">
    <property type="entry name" value="Aldolase class I"/>
    <property type="match status" value="1"/>
</dbReference>
<comment type="cofactor">
    <cofactor evidence="6">
        <name>[4Fe-4S] cluster</name>
        <dbReference type="ChEBI" id="CHEBI:49883"/>
    </cofactor>
    <text evidence="6">Binds 1 [4Fe-4S] cluster. The cluster is coordinated with 3 cysteines and an exchangeable S-adenosyl-L-methionine.</text>
</comment>
<evidence type="ECO:0000259" key="7">
    <source>
        <dbReference type="Pfam" id="PF04055"/>
    </source>
</evidence>
<dbReference type="PANTHER" id="PTHR30352">
    <property type="entry name" value="PYRUVATE FORMATE-LYASE-ACTIVATING ENZYME"/>
    <property type="match status" value="1"/>
</dbReference>